<dbReference type="RefSeq" id="YP_009333442.1">
    <property type="nucleotide sequence ID" value="NC_032555.1"/>
</dbReference>
<proteinExistence type="predicted"/>
<dbReference type="KEGG" id="vg:30762988"/>
<organism evidence="2">
    <name type="scientific">Beihai rhabdo-like virus 1</name>
    <dbReference type="NCBI Taxonomy" id="1922651"/>
    <lineage>
        <taxon>Viruses</taxon>
        <taxon>Riboviria</taxon>
        <taxon>Orthornavirae</taxon>
        <taxon>Negarnaviricota</taxon>
        <taxon>Haploviricotina</taxon>
        <taxon>Monjiviricetes</taxon>
        <taxon>Mononegavirales</taxon>
        <taxon>Artoviridae</taxon>
        <taxon>Peropuvirus</taxon>
        <taxon>Peropuvirus beihaiense</taxon>
    </lineage>
</organism>
<dbReference type="OrthoDB" id="40879at10239"/>
<accession>A0A1L3KMR1</accession>
<keyword evidence="3" id="KW-1185">Reference proteome</keyword>
<evidence type="ECO:0000313" key="3">
    <source>
        <dbReference type="Proteomes" id="UP000201890"/>
    </source>
</evidence>
<reference evidence="2" key="1">
    <citation type="journal article" date="2016" name="Nature">
        <title>Redefining the invertebrate RNA virosphere.</title>
        <authorList>
            <person name="Shi M."/>
            <person name="Lin X.D."/>
            <person name="Tian J.H."/>
            <person name="Chen L.J."/>
            <person name="Chen X."/>
            <person name="Li C.X."/>
            <person name="Qin X.C."/>
            <person name="Li J."/>
            <person name="Cao J.P."/>
            <person name="Eden J.S."/>
            <person name="Buchmann J."/>
            <person name="Wang W."/>
            <person name="Xu J."/>
            <person name="Holmes E.C."/>
            <person name="Zhang Y.Z."/>
        </authorList>
    </citation>
    <scope>NUCLEOTIDE SEQUENCE [LARGE SCALE GENOMIC DNA]</scope>
    <source>
        <strain evidence="2">BHTSS15727</strain>
    </source>
</reference>
<dbReference type="EMBL" id="KX884412">
    <property type="protein sequence ID" value="APG78667.1"/>
    <property type="molecule type" value="Genomic_RNA"/>
</dbReference>
<sequence>MTKREILSCDKLREMISSTSVSGPLSSQGNDINMLSPLDQQILNELRGSESLPPSTILPVRRSRTVEDLTNIPTSQPIEQRLVFSSPIESTKRKITEDNSPMSSGTDQLISKLTELPLRPYTPLTELLPISDILDPQPAATSTTRSSPFKKRSTRASSVHTKISYVPTLPSEIQESETDTDIEVDDAHSLSVPMSRFLQASTPPPPSPSTSHNLNTYNLASAYLAQSDPIEPTGNYTVSSKMMAFLSGESKTVDSDMDLELKRWATDRWDQLINPPKGLKCEHFALCLKYISGNSNRHKAYHIAKGNFHMACATEQVWSDLPKLTKTTSNLKSALSTPHMTIELQSLITQHTQLLQDNNRLITTLQEYGGSLINQYQDHTNQLKNITQEVSNTLSSKISSLVSAIEKLSGLSDKEQGKLLKRKSLGTELLDSSLSSVGPSASATRSQSSRRGSTVSTYPYYYSNVTSLP</sequence>
<feature type="region of interest" description="Disordered" evidence="1">
    <location>
        <begin position="433"/>
        <end position="453"/>
    </location>
</feature>
<evidence type="ECO:0000313" key="2">
    <source>
        <dbReference type="EMBL" id="APG78667.1"/>
    </source>
</evidence>
<dbReference type="GeneID" id="30762988"/>
<dbReference type="Proteomes" id="UP000201890">
    <property type="component" value="Segment"/>
</dbReference>
<protein>
    <submittedName>
        <fullName evidence="2">Uncharacterized protein</fullName>
    </submittedName>
</protein>
<evidence type="ECO:0000256" key="1">
    <source>
        <dbReference type="SAM" id="MobiDB-lite"/>
    </source>
</evidence>
<name>A0A1L3KMR1_9MONO</name>